<dbReference type="AlphaFoldDB" id="A0A7S0I5R7"/>
<protein>
    <recommendedName>
        <fullName evidence="4">EF-hand domain-containing protein</fullName>
    </recommendedName>
</protein>
<evidence type="ECO:0000259" key="4">
    <source>
        <dbReference type="PROSITE" id="PS50222"/>
    </source>
</evidence>
<evidence type="ECO:0000256" key="2">
    <source>
        <dbReference type="ARBA" id="ARBA00022837"/>
    </source>
</evidence>
<accession>A0A7S0I5R7</accession>
<evidence type="ECO:0000256" key="3">
    <source>
        <dbReference type="SAM" id="MobiDB-lite"/>
    </source>
</evidence>
<organism evidence="5">
    <name type="scientific">Phaeocystis antarctica</name>
    <dbReference type="NCBI Taxonomy" id="33657"/>
    <lineage>
        <taxon>Eukaryota</taxon>
        <taxon>Haptista</taxon>
        <taxon>Haptophyta</taxon>
        <taxon>Prymnesiophyceae</taxon>
        <taxon>Phaeocystales</taxon>
        <taxon>Phaeocystaceae</taxon>
        <taxon>Phaeocystis</taxon>
    </lineage>
</organism>
<dbReference type="Pfam" id="PF13499">
    <property type="entry name" value="EF-hand_7"/>
    <property type="match status" value="1"/>
</dbReference>
<dbReference type="EMBL" id="HBEP01037755">
    <property type="protein sequence ID" value="CAD8511758.1"/>
    <property type="molecule type" value="Transcribed_RNA"/>
</dbReference>
<dbReference type="CDD" id="cd00051">
    <property type="entry name" value="EFh"/>
    <property type="match status" value="1"/>
</dbReference>
<name>A0A7S0I5R7_9EUKA</name>
<feature type="region of interest" description="Disordered" evidence="3">
    <location>
        <begin position="1"/>
        <end position="24"/>
    </location>
</feature>
<gene>
    <name evidence="5" type="ORF">PANT1444_LOCUS21415</name>
</gene>
<dbReference type="InterPro" id="IPR011992">
    <property type="entry name" value="EF-hand-dom_pair"/>
</dbReference>
<keyword evidence="2" id="KW-0106">Calcium</keyword>
<keyword evidence="1" id="KW-0677">Repeat</keyword>
<feature type="domain" description="EF-hand" evidence="4">
    <location>
        <begin position="122"/>
        <end position="157"/>
    </location>
</feature>
<dbReference type="InterPro" id="IPR050145">
    <property type="entry name" value="Centrin_CML-like"/>
</dbReference>
<dbReference type="GO" id="GO:0005509">
    <property type="term" value="F:calcium ion binding"/>
    <property type="evidence" value="ECO:0007669"/>
    <property type="project" value="InterPro"/>
</dbReference>
<dbReference type="Gene3D" id="1.10.238.10">
    <property type="entry name" value="EF-hand"/>
    <property type="match status" value="1"/>
</dbReference>
<dbReference type="SUPFAM" id="SSF47473">
    <property type="entry name" value="EF-hand"/>
    <property type="match status" value="1"/>
</dbReference>
<evidence type="ECO:0000313" key="5">
    <source>
        <dbReference type="EMBL" id="CAD8511758.1"/>
    </source>
</evidence>
<feature type="compositionally biased region" description="Low complexity" evidence="3">
    <location>
        <begin position="8"/>
        <end position="18"/>
    </location>
</feature>
<feature type="domain" description="EF-hand" evidence="4">
    <location>
        <begin position="86"/>
        <end position="121"/>
    </location>
</feature>
<dbReference type="InterPro" id="IPR018247">
    <property type="entry name" value="EF_Hand_1_Ca_BS"/>
</dbReference>
<evidence type="ECO:0000256" key="1">
    <source>
        <dbReference type="ARBA" id="ARBA00022737"/>
    </source>
</evidence>
<dbReference type="InterPro" id="IPR002048">
    <property type="entry name" value="EF_hand_dom"/>
</dbReference>
<dbReference type="PANTHER" id="PTHR23050">
    <property type="entry name" value="CALCIUM BINDING PROTEIN"/>
    <property type="match status" value="1"/>
</dbReference>
<reference evidence="5" key="1">
    <citation type="submission" date="2021-01" db="EMBL/GenBank/DDBJ databases">
        <authorList>
            <person name="Corre E."/>
            <person name="Pelletier E."/>
            <person name="Niang G."/>
            <person name="Scheremetjew M."/>
            <person name="Finn R."/>
            <person name="Kale V."/>
            <person name="Holt S."/>
            <person name="Cochrane G."/>
            <person name="Meng A."/>
            <person name="Brown T."/>
            <person name="Cohen L."/>
        </authorList>
    </citation>
    <scope>NUCLEOTIDE SEQUENCE</scope>
    <source>
        <strain evidence="5">CCMP1374</strain>
    </source>
</reference>
<dbReference type="PROSITE" id="PS00018">
    <property type="entry name" value="EF_HAND_1"/>
    <property type="match status" value="2"/>
</dbReference>
<proteinExistence type="predicted"/>
<dbReference type="PROSITE" id="PS50222">
    <property type="entry name" value="EF_HAND_2"/>
    <property type="match status" value="2"/>
</dbReference>
<dbReference type="SMART" id="SM00054">
    <property type="entry name" value="EFh"/>
    <property type="match status" value="2"/>
</dbReference>
<sequence length="162" mass="17330">MSEEAPEPEVAAEGSSEPQVSALEKEMNALLATTQGVLGGALSAKAAAGKIRRKSKDLEASLDLMAASDAWNMLGGRRSRRGSRDYTEDSLKEAFERIDADKSGHIDHAELSAAIREMDANASAVTIAEMMSFADKDGNGEVDFDEFKKIMLYKASAENNAA</sequence>